<dbReference type="AlphaFoldDB" id="T0KS46"/>
<dbReference type="SUPFAM" id="SSF55874">
    <property type="entry name" value="ATPase domain of HSP90 chaperone/DNA topoisomerase II/histidine kinase"/>
    <property type="match status" value="1"/>
</dbReference>
<gene>
    <name evidence="6" type="ORF">M947_04405</name>
</gene>
<protein>
    <recommendedName>
        <fullName evidence="2">histidine kinase</fullName>
        <ecNumber evidence="2">2.7.13.3</ecNumber>
    </recommendedName>
</protein>
<dbReference type="eggNOG" id="COG4191">
    <property type="taxonomic scope" value="Bacteria"/>
</dbReference>
<feature type="coiled-coil region" evidence="3">
    <location>
        <begin position="352"/>
        <end position="383"/>
    </location>
</feature>
<keyword evidence="4" id="KW-1133">Transmembrane helix</keyword>
<evidence type="ECO:0000256" key="2">
    <source>
        <dbReference type="ARBA" id="ARBA00012438"/>
    </source>
</evidence>
<evidence type="ECO:0000259" key="5">
    <source>
        <dbReference type="PROSITE" id="PS50109"/>
    </source>
</evidence>
<dbReference type="RefSeq" id="WP_021287152.1">
    <property type="nucleotide sequence ID" value="NZ_AUPZ01000005.1"/>
</dbReference>
<dbReference type="PROSITE" id="PS50109">
    <property type="entry name" value="HIS_KIN"/>
    <property type="match status" value="1"/>
</dbReference>
<dbReference type="PRINTS" id="PR00344">
    <property type="entry name" value="BCTRLSENSOR"/>
</dbReference>
<dbReference type="STRING" id="1172190.M947_04405"/>
<dbReference type="PANTHER" id="PTHR43065">
    <property type="entry name" value="SENSOR HISTIDINE KINASE"/>
    <property type="match status" value="1"/>
</dbReference>
<keyword evidence="6" id="KW-0808">Transferase</keyword>
<accession>T0KS46</accession>
<evidence type="ECO:0000256" key="1">
    <source>
        <dbReference type="ARBA" id="ARBA00000085"/>
    </source>
</evidence>
<reference evidence="6 7" key="1">
    <citation type="submission" date="2013-07" db="EMBL/GenBank/DDBJ databases">
        <title>Sulfurimonas hongkongensis AST-10 Genome Sequencing.</title>
        <authorList>
            <person name="Cai L."/>
            <person name="Zhang T."/>
        </authorList>
    </citation>
    <scope>NUCLEOTIDE SEQUENCE [LARGE SCALE GENOMIC DNA]</scope>
    <source>
        <strain evidence="6 7">AST-10</strain>
    </source>
</reference>
<keyword evidence="7" id="KW-1185">Reference proteome</keyword>
<dbReference type="Proteomes" id="UP000015520">
    <property type="component" value="Unassembled WGS sequence"/>
</dbReference>
<dbReference type="Pfam" id="PF02518">
    <property type="entry name" value="HATPase_c"/>
    <property type="match status" value="1"/>
</dbReference>
<dbReference type="Pfam" id="PF08269">
    <property type="entry name" value="dCache_2"/>
    <property type="match status" value="1"/>
</dbReference>
<dbReference type="InterPro" id="IPR005467">
    <property type="entry name" value="His_kinase_dom"/>
</dbReference>
<evidence type="ECO:0000313" key="6">
    <source>
        <dbReference type="EMBL" id="EQB39824.1"/>
    </source>
</evidence>
<organism evidence="6 7">
    <name type="scientific">Sulfurimonas hongkongensis</name>
    <dbReference type="NCBI Taxonomy" id="1172190"/>
    <lineage>
        <taxon>Bacteria</taxon>
        <taxon>Pseudomonadati</taxon>
        <taxon>Campylobacterota</taxon>
        <taxon>Epsilonproteobacteria</taxon>
        <taxon>Campylobacterales</taxon>
        <taxon>Sulfurimonadaceae</taxon>
        <taxon>Sulfurimonas</taxon>
    </lineage>
</organism>
<dbReference type="PATRIC" id="fig|1172190.3.peg.858"/>
<dbReference type="InterPro" id="IPR004010">
    <property type="entry name" value="Double_Cache_2"/>
</dbReference>
<dbReference type="GO" id="GO:0000155">
    <property type="term" value="F:phosphorelay sensor kinase activity"/>
    <property type="evidence" value="ECO:0007669"/>
    <property type="project" value="InterPro"/>
</dbReference>
<keyword evidence="4" id="KW-0812">Transmembrane</keyword>
<proteinExistence type="predicted"/>
<evidence type="ECO:0000313" key="7">
    <source>
        <dbReference type="Proteomes" id="UP000015520"/>
    </source>
</evidence>
<comment type="catalytic activity">
    <reaction evidence="1">
        <text>ATP + protein L-histidine = ADP + protein N-phospho-L-histidine.</text>
        <dbReference type="EC" id="2.7.13.3"/>
    </reaction>
</comment>
<dbReference type="PANTHER" id="PTHR43065:SF48">
    <property type="entry name" value="HISTIDINE KINASE"/>
    <property type="match status" value="1"/>
</dbReference>
<dbReference type="EC" id="2.7.13.3" evidence="2"/>
<keyword evidence="4" id="KW-0472">Membrane</keyword>
<dbReference type="InterPro" id="IPR036097">
    <property type="entry name" value="HisK_dim/P_sf"/>
</dbReference>
<dbReference type="SMART" id="SM00387">
    <property type="entry name" value="HATPase_c"/>
    <property type="match status" value="1"/>
</dbReference>
<keyword evidence="3" id="KW-0175">Coiled coil</keyword>
<feature type="transmembrane region" description="Helical" evidence="4">
    <location>
        <begin position="325"/>
        <end position="344"/>
    </location>
</feature>
<evidence type="ECO:0000256" key="3">
    <source>
        <dbReference type="SAM" id="Coils"/>
    </source>
</evidence>
<dbReference type="Gene3D" id="3.30.565.10">
    <property type="entry name" value="Histidine kinase-like ATPase, C-terminal domain"/>
    <property type="match status" value="1"/>
</dbReference>
<dbReference type="SUPFAM" id="SSF47384">
    <property type="entry name" value="Homodimeric domain of signal transducing histidine kinase"/>
    <property type="match status" value="1"/>
</dbReference>
<dbReference type="EMBL" id="AUPZ01000005">
    <property type="protein sequence ID" value="EQB39824.1"/>
    <property type="molecule type" value="Genomic_DNA"/>
</dbReference>
<feature type="transmembrane region" description="Helical" evidence="4">
    <location>
        <begin position="12"/>
        <end position="33"/>
    </location>
</feature>
<evidence type="ECO:0000256" key="4">
    <source>
        <dbReference type="SAM" id="Phobius"/>
    </source>
</evidence>
<dbReference type="OrthoDB" id="5348736at2"/>
<keyword evidence="6" id="KW-0418">Kinase</keyword>
<sequence length="617" mass="72018">MKINEKRVISYLIVVVPLALVLTASFFITTFYIEKVNAYFIKVKEISIAEHIESKKAKSEIWVDQLNLLFDYKNNRLVDGIKAELKHSVDMAYDSARYIYEKYYSKKSTRDIKQRIIDSQMAFNTSKNPVFMVSFNGDNILPRSLKLAQKNILAYEDANHRAIILEEIQKVRKHQEGFLESDFYEQYQSYITYVKNLNMYDYYIGSSTNVEMQRDSLKSELLKMLKSIPMDRADFMGLYDAKEPILISKKMSSFLGDDSFALISANLSKEPKWYKDTLDNFYYYSKYYEPLDWYLVYGFDTSKMSKKELQKQNELEKMLDDELDFILSASAAIVIFVVVLSLLLSRKINRIFLEYQDEVQERADELERLNESLEQRVADGLKDQRQKDKMLIQQSKMAEMGDMLSMIAHQWRQPLNQMSYLIMNIDSAYEYKELTKEYLDEKLAEANDILEFMSVTIDDFRNYFRPDKSKEFVLVSDVVNTSVNLMQKSLELSGVEIELDAQGRDLTHIYKNEFIQVMLNLIKNAKDILVEKDVKNPKIIIKTRCQKEKLIVEVCDNGGGVDESIKEKIFEPYFSTKDKHNGTGLGLYMSKMIIEEHLGGSLSLSNHEDGACFRIEI</sequence>
<dbReference type="Gene3D" id="1.10.287.130">
    <property type="match status" value="1"/>
</dbReference>
<dbReference type="InterPro" id="IPR036890">
    <property type="entry name" value="HATPase_C_sf"/>
</dbReference>
<dbReference type="InterPro" id="IPR004358">
    <property type="entry name" value="Sig_transdc_His_kin-like_C"/>
</dbReference>
<dbReference type="InterPro" id="IPR003594">
    <property type="entry name" value="HATPase_dom"/>
</dbReference>
<name>T0KS46_9BACT</name>
<comment type="caution">
    <text evidence="6">The sequence shown here is derived from an EMBL/GenBank/DDBJ whole genome shotgun (WGS) entry which is preliminary data.</text>
</comment>
<dbReference type="Gene3D" id="3.30.450.20">
    <property type="entry name" value="PAS domain"/>
    <property type="match status" value="1"/>
</dbReference>
<feature type="domain" description="Histidine kinase" evidence="5">
    <location>
        <begin position="406"/>
        <end position="617"/>
    </location>
</feature>